<name>A0A643FBJ0_IDEDE</name>
<dbReference type="AlphaFoldDB" id="A0A643FBJ0"/>
<organism evidence="1 2">
    <name type="scientific">Ideonella dechloratans</name>
    <dbReference type="NCBI Taxonomy" id="36863"/>
    <lineage>
        <taxon>Bacteria</taxon>
        <taxon>Pseudomonadati</taxon>
        <taxon>Pseudomonadota</taxon>
        <taxon>Betaproteobacteria</taxon>
        <taxon>Burkholderiales</taxon>
        <taxon>Sphaerotilaceae</taxon>
        <taxon>Ideonella</taxon>
    </lineage>
</organism>
<reference evidence="1 2" key="1">
    <citation type="submission" date="2019-09" db="EMBL/GenBank/DDBJ databases">
        <title>Draft genome sequences of 48 bacterial type strains from the CCUG.</title>
        <authorList>
            <person name="Tunovic T."/>
            <person name="Pineiro-Iglesias B."/>
            <person name="Unosson C."/>
            <person name="Inganas E."/>
            <person name="Ohlen M."/>
            <person name="Cardew S."/>
            <person name="Jensie-Markopoulos S."/>
            <person name="Salva-Serra F."/>
            <person name="Jaen-Luchoro D."/>
            <person name="Karlsson R."/>
            <person name="Svensson-Stadler L."/>
            <person name="Chun J."/>
            <person name="Moore E."/>
        </authorList>
    </citation>
    <scope>NUCLEOTIDE SEQUENCE [LARGE SCALE GENOMIC DNA]</scope>
    <source>
        <strain evidence="1 2">CCUG 30977</strain>
    </source>
</reference>
<protein>
    <submittedName>
        <fullName evidence="1">Uncharacterized protein</fullName>
    </submittedName>
</protein>
<accession>A0A643FBJ0</accession>
<comment type="caution">
    <text evidence="1">The sequence shown here is derived from an EMBL/GenBank/DDBJ whole genome shotgun (WGS) entry which is preliminary data.</text>
</comment>
<evidence type="ECO:0000313" key="2">
    <source>
        <dbReference type="Proteomes" id="UP000430120"/>
    </source>
</evidence>
<gene>
    <name evidence="1" type="ORF">F7Q92_13165</name>
</gene>
<dbReference type="OrthoDB" id="9815752at2"/>
<dbReference type="Proteomes" id="UP000430120">
    <property type="component" value="Unassembled WGS sequence"/>
</dbReference>
<dbReference type="InterPro" id="IPR029062">
    <property type="entry name" value="Class_I_gatase-like"/>
</dbReference>
<dbReference type="EMBL" id="VZPB01000030">
    <property type="protein sequence ID" value="KAB0580730.1"/>
    <property type="molecule type" value="Genomic_DNA"/>
</dbReference>
<dbReference type="SUPFAM" id="SSF52317">
    <property type="entry name" value="Class I glutamine amidotransferase-like"/>
    <property type="match status" value="1"/>
</dbReference>
<dbReference type="RefSeq" id="WP_151124589.1">
    <property type="nucleotide sequence ID" value="NZ_CP088081.1"/>
</dbReference>
<keyword evidence="2" id="KW-1185">Reference proteome</keyword>
<proteinExistence type="predicted"/>
<sequence length="223" mass="23999">MRAAPVVSTAAQLTPPTVLLLQETQPWGSVANETILNNLGVAFATATADALAAMSDIGLDQYSVIIVASDQPQSFYDTLKAQMGRINHWVKTGPRTLEFHVADHGWNNGRFTGVLPKMVASFNARDDLDVAVRPKWPLMKGVPSTINGSAASQNALMVQPPIKTILTDTVGNSTLVDYCWKQGRVIASGLTLEYAWDHGWDAKPLLENMLAASTSAPGCQHSN</sequence>
<evidence type="ECO:0000313" key="1">
    <source>
        <dbReference type="EMBL" id="KAB0580730.1"/>
    </source>
</evidence>